<dbReference type="InterPro" id="IPR004943">
    <property type="entry name" value="Lipoprotein_11"/>
</dbReference>
<evidence type="ECO:0000313" key="8">
    <source>
        <dbReference type="RefSeq" id="XP_028029388.1"/>
    </source>
</evidence>
<organism evidence="7 8">
    <name type="scientific">Bombyx mandarina</name>
    <name type="common">Wild silk moth</name>
    <name type="synonym">Wild silkworm</name>
    <dbReference type="NCBI Taxonomy" id="7092"/>
    <lineage>
        <taxon>Eukaryota</taxon>
        <taxon>Metazoa</taxon>
        <taxon>Ecdysozoa</taxon>
        <taxon>Arthropoda</taxon>
        <taxon>Hexapoda</taxon>
        <taxon>Insecta</taxon>
        <taxon>Pterygota</taxon>
        <taxon>Neoptera</taxon>
        <taxon>Endopterygota</taxon>
        <taxon>Lepidoptera</taxon>
        <taxon>Glossata</taxon>
        <taxon>Ditrysia</taxon>
        <taxon>Bombycoidea</taxon>
        <taxon>Bombycidae</taxon>
        <taxon>Bombycinae</taxon>
        <taxon>Bombyx</taxon>
    </lineage>
</organism>
<dbReference type="OrthoDB" id="7401160at2759"/>
<keyword evidence="7" id="KW-1185">Reference proteome</keyword>
<dbReference type="GO" id="GO:0005576">
    <property type="term" value="C:extracellular region"/>
    <property type="evidence" value="ECO:0007669"/>
    <property type="project" value="UniProtKB-SubCell"/>
</dbReference>
<keyword evidence="3 6" id="KW-0732">Signal</keyword>
<protein>
    <submittedName>
        <fullName evidence="8">Low molecular 30 kDa lipoprotein PBMHP-12-like</fullName>
    </submittedName>
</protein>
<dbReference type="Pfam" id="PF03260">
    <property type="entry name" value="Lipoprotein_11"/>
    <property type="match status" value="1"/>
</dbReference>
<dbReference type="AlphaFoldDB" id="A0A6J2JJC6"/>
<evidence type="ECO:0000256" key="1">
    <source>
        <dbReference type="ARBA" id="ARBA00004613"/>
    </source>
</evidence>
<evidence type="ECO:0000256" key="5">
    <source>
        <dbReference type="ARBA" id="ARBA00024024"/>
    </source>
</evidence>
<dbReference type="KEGG" id="bman:114242448"/>
<keyword evidence="2" id="KW-0964">Secreted</keyword>
<reference evidence="8" key="1">
    <citation type="submission" date="2025-08" db="UniProtKB">
        <authorList>
            <consortium name="RefSeq"/>
        </authorList>
    </citation>
    <scope>IDENTIFICATION</scope>
    <source>
        <tissue evidence="8">Silk gland</tissue>
    </source>
</reference>
<feature type="chain" id="PRO_5026887575" evidence="6">
    <location>
        <begin position="19"/>
        <end position="254"/>
    </location>
</feature>
<sequence>MLSTECLIFLLCAASASISQTDWDLEDKIYVEVSSASYEKAIATAQELVSNNKSTVVRDAVKLLMHNKVRNSMEFAYKVWQSGNTEIVKKQFPVAFETILGGDYVNFIDYEYGKALKLGYKTDRNAERTAYGDKYERISNIVAWRLLPFWEDGRLFFKILNKEYNEYLKLDTIINHAGDHRAFAGSSPSDAAYHWYLHPVDFLDRTLFFVYNRQYRQALKLSRQTGLDRDYNVVGHNGDAINDLDIHAWSVSSL</sequence>
<evidence type="ECO:0000256" key="4">
    <source>
        <dbReference type="ARBA" id="ARBA00023288"/>
    </source>
</evidence>
<dbReference type="RefSeq" id="XP_028029388.1">
    <property type="nucleotide sequence ID" value="XM_028173587.1"/>
</dbReference>
<dbReference type="Proteomes" id="UP000504629">
    <property type="component" value="Unplaced"/>
</dbReference>
<feature type="signal peptide" evidence="6">
    <location>
        <begin position="1"/>
        <end position="18"/>
    </location>
</feature>
<comment type="subcellular location">
    <subcellularLocation>
        <location evidence="1">Secreted</location>
    </subcellularLocation>
</comment>
<gene>
    <name evidence="8" type="primary">LOC114242448</name>
</gene>
<evidence type="ECO:0000256" key="6">
    <source>
        <dbReference type="SAM" id="SignalP"/>
    </source>
</evidence>
<accession>A0A6J2JJC6</accession>
<keyword evidence="4" id="KW-0449">Lipoprotein</keyword>
<name>A0A6J2JJC6_BOMMA</name>
<dbReference type="Gene3D" id="1.10.10.2400">
    <property type="entry name" value="Lepidopteran low molecular weight (30 kD) lipoprotein, N-terminal domain"/>
    <property type="match status" value="1"/>
</dbReference>
<dbReference type="Gene3D" id="2.80.10.50">
    <property type="match status" value="1"/>
</dbReference>
<dbReference type="GeneID" id="114242448"/>
<evidence type="ECO:0000256" key="2">
    <source>
        <dbReference type="ARBA" id="ARBA00022525"/>
    </source>
</evidence>
<dbReference type="InterPro" id="IPR042046">
    <property type="entry name" value="Lipoprotein_11_N"/>
</dbReference>
<comment type="similarity">
    <text evidence="5">Belongs to the 30 kDa lipoprotein family.</text>
</comment>
<proteinExistence type="inferred from homology"/>
<evidence type="ECO:0000256" key="3">
    <source>
        <dbReference type="ARBA" id="ARBA00022729"/>
    </source>
</evidence>
<evidence type="ECO:0000313" key="7">
    <source>
        <dbReference type="Proteomes" id="UP000504629"/>
    </source>
</evidence>